<sequence length="79" mass="8791">MFLACGYGVTQGTLVPPGYRRADRTTVAYVRGDYSQWQLRDLDCLRDTLGINVVRITSLSSPTACRTIFRSTTASRGRT</sequence>
<reference evidence="1 2" key="1">
    <citation type="submission" date="2015-07" db="EMBL/GenBank/DDBJ databases">
        <authorList>
            <person name="Noorani M."/>
        </authorList>
    </citation>
    <scope>NUCLEOTIDE SEQUENCE [LARGE SCALE GENOMIC DNA]</scope>
    <source>
        <strain evidence="1 2">CECT 5088</strain>
    </source>
</reference>
<evidence type="ECO:0000313" key="1">
    <source>
        <dbReference type="EMBL" id="CTQ31772.1"/>
    </source>
</evidence>
<accession>A0A0M6XM96</accession>
<dbReference type="RefSeq" id="WP_055681250.1">
    <property type="nucleotide sequence ID" value="NZ_CXPG01000011.1"/>
</dbReference>
<dbReference type="Proteomes" id="UP000048908">
    <property type="component" value="Unassembled WGS sequence"/>
</dbReference>
<dbReference type="OrthoDB" id="9021298at2"/>
<dbReference type="AlphaFoldDB" id="A0A0M6XM96"/>
<dbReference type="STRING" id="282197.SAMN04488517_10693"/>
<protein>
    <submittedName>
        <fullName evidence="1">Uncharacterized protein</fullName>
    </submittedName>
</protein>
<organism evidence="1 2">
    <name type="scientific">Jannaschia rubra</name>
    <dbReference type="NCBI Taxonomy" id="282197"/>
    <lineage>
        <taxon>Bacteria</taxon>
        <taxon>Pseudomonadati</taxon>
        <taxon>Pseudomonadota</taxon>
        <taxon>Alphaproteobacteria</taxon>
        <taxon>Rhodobacterales</taxon>
        <taxon>Roseobacteraceae</taxon>
        <taxon>Jannaschia</taxon>
    </lineage>
</organism>
<gene>
    <name evidence="1" type="ORF">JAN5088_00531</name>
</gene>
<name>A0A0M6XM96_9RHOB</name>
<keyword evidence="2" id="KW-1185">Reference proteome</keyword>
<proteinExistence type="predicted"/>
<dbReference type="EMBL" id="CXPG01000011">
    <property type="protein sequence ID" value="CTQ31772.1"/>
    <property type="molecule type" value="Genomic_DNA"/>
</dbReference>
<evidence type="ECO:0000313" key="2">
    <source>
        <dbReference type="Proteomes" id="UP000048908"/>
    </source>
</evidence>